<sequence length="389" mass="42850">MPSQCAVCKGKGLCGLPTCPVTRRFHALKDVKPVSEYMGASPSVFVGSYGYPRVVGGPLMINDSDNPLQWVRDGLSIDDIVGIRSRTIRGGKELDVKIPDAEKIQEIALSEKPLDVEVAFAKPVQFDLNFDGTVAPVGMSGAMKKLDVIDNARVSRVVDRCTSDTDLRATEAARILFENGTDVYKITNLLTSGLLGVQRKVVPTRWAITATDDMISSGMKRDVIRMPALPEFQVFCATLHGNTLCFLLIPAEEWRFEMIERWQKQSLWSGDEETVIEDGETGLTKSKYSPIGGAYYSARLAVLEYLKSIGRCAKVLCIRDVSGEYWAPLGTWVIREASHTSLRTAPVRVGTLAEATAAAAAGLRTNFWVPYAQMLKDIRQQKTLADFFS</sequence>
<organism evidence="4 5">
    <name type="scientific">Methanocorpusculum petauri</name>
    <dbReference type="NCBI Taxonomy" id="3002863"/>
    <lineage>
        <taxon>Archaea</taxon>
        <taxon>Methanobacteriati</taxon>
        <taxon>Methanobacteriota</taxon>
        <taxon>Stenosarchaea group</taxon>
        <taxon>Methanomicrobia</taxon>
        <taxon>Methanomicrobiales</taxon>
        <taxon>Methanocorpusculaceae</taxon>
        <taxon>Methanocorpusculum</taxon>
    </lineage>
</organism>
<comment type="caution">
    <text evidence="4">The sequence shown here is derived from an EMBL/GenBank/DDBJ whole genome shotgun (WGS) entry which is preliminary data.</text>
</comment>
<dbReference type="InterPro" id="IPR006978">
    <property type="entry name" value="Nre_N"/>
</dbReference>
<comment type="domain">
    <text evidence="1">Contains a predicted C4 metal binding domain at the N-terminus, which could be a zinc finger DNA binding domain.</text>
</comment>
<keyword evidence="1" id="KW-0863">Zinc-finger</keyword>
<dbReference type="Proteomes" id="UP001141422">
    <property type="component" value="Unassembled WGS sequence"/>
</dbReference>
<comment type="function">
    <text evidence="1">Involved in DNA damage repair.</text>
</comment>
<dbReference type="EMBL" id="JAPTGB010000020">
    <property type="protein sequence ID" value="MCZ0861297.1"/>
    <property type="molecule type" value="Genomic_DNA"/>
</dbReference>
<evidence type="ECO:0000256" key="1">
    <source>
        <dbReference type="HAMAP-Rule" id="MF_02096"/>
    </source>
</evidence>
<dbReference type="HAMAP" id="MF_02096">
    <property type="entry name" value="Nre"/>
    <property type="match status" value="1"/>
</dbReference>
<dbReference type="InterPro" id="IPR006979">
    <property type="entry name" value="Nre_C"/>
</dbReference>
<keyword evidence="1" id="KW-0862">Zinc</keyword>
<dbReference type="InterPro" id="IPR033167">
    <property type="entry name" value="Nre"/>
</dbReference>
<protein>
    <recommendedName>
        <fullName evidence="1">DNA repair protein</fullName>
    </recommendedName>
</protein>
<evidence type="ECO:0000313" key="4">
    <source>
        <dbReference type="EMBL" id="MCZ0861297.1"/>
    </source>
</evidence>
<comment type="similarity">
    <text evidence="1">Belongs to the Nre family.</text>
</comment>
<evidence type="ECO:0000259" key="3">
    <source>
        <dbReference type="Pfam" id="PF04895"/>
    </source>
</evidence>
<feature type="domain" description="Archaeal Nre N-terminal" evidence="2">
    <location>
        <begin position="13"/>
        <end position="269"/>
    </location>
</feature>
<name>A0ABT4IJ67_9EURY</name>
<dbReference type="PANTHER" id="PTHR38136">
    <property type="entry name" value="DNA REPAIR PROTEIN"/>
    <property type="match status" value="1"/>
</dbReference>
<proteinExistence type="inferred from homology"/>
<dbReference type="PANTHER" id="PTHR38136:SF2">
    <property type="entry name" value="DNA REPAIR PROTEIN"/>
    <property type="match status" value="1"/>
</dbReference>
<gene>
    <name evidence="4" type="ORF">O0S10_08710</name>
</gene>
<evidence type="ECO:0000259" key="2">
    <source>
        <dbReference type="Pfam" id="PF04894"/>
    </source>
</evidence>
<reference evidence="4" key="1">
    <citation type="submission" date="2022-12" db="EMBL/GenBank/DDBJ databases">
        <title>Isolation and characterisation of novel Methanocorpusculum spp. from native Australian herbivores indicates the genus is ancestrally host-associated.</title>
        <authorList>
            <person name="Volmer J.G."/>
            <person name="Soo R.M."/>
            <person name="Evans P.N."/>
            <person name="Hoedt E.C."/>
            <person name="Astorga Alsina A.L."/>
            <person name="Woodcroft B.J."/>
            <person name="Tyson G.W."/>
            <person name="Hugenholtz P."/>
            <person name="Morrison M."/>
        </authorList>
    </citation>
    <scope>NUCLEOTIDE SEQUENCE</scope>
    <source>
        <strain evidence="4">MG</strain>
    </source>
</reference>
<feature type="zinc finger region" description="C4-type" evidence="1">
    <location>
        <begin position="5"/>
        <end position="19"/>
    </location>
</feature>
<keyword evidence="1" id="KW-0234">DNA repair</keyword>
<evidence type="ECO:0000313" key="5">
    <source>
        <dbReference type="Proteomes" id="UP001141422"/>
    </source>
</evidence>
<dbReference type="Pfam" id="PF04895">
    <property type="entry name" value="Nre_C"/>
    <property type="match status" value="1"/>
</dbReference>
<dbReference type="Pfam" id="PF04894">
    <property type="entry name" value="Nre_N"/>
    <property type="match status" value="1"/>
</dbReference>
<dbReference type="RefSeq" id="WP_268925487.1">
    <property type="nucleotide sequence ID" value="NZ_JAPTGB010000020.1"/>
</dbReference>
<feature type="domain" description="Archaeal Nre C-terminal" evidence="3">
    <location>
        <begin position="284"/>
        <end position="387"/>
    </location>
</feature>
<keyword evidence="1" id="KW-0227">DNA damage</keyword>
<accession>A0ABT4IJ67</accession>
<keyword evidence="1" id="KW-0479">Metal-binding</keyword>
<keyword evidence="5" id="KW-1185">Reference proteome</keyword>